<gene>
    <name evidence="1" type="primary">Mnt</name>
    <name evidence="1" type="ORF">EYF80_068081</name>
</gene>
<protein>
    <submittedName>
        <fullName evidence="1">Max-binding protein MNT</fullName>
    </submittedName>
</protein>
<sequence length="213" mass="21777">MKPEPHKPAPPPQPPAAPSFITQHISIQHAVHRPPQLHPAAAPGPSALAVVGARIASRQPLAPAHLQMVAASGPHPTVIARASVSHPSVIQAVNHVLQQGGGAKHGAHPPVGRITVHPVARLAPRLPALYAQGGGAQSAVVGHIAHTLGHAHPHMNGAAAGQPAAAKQTAVSAQMVTHHPHHPHHPQLVGQAVLNPVTMVSMPSFPIGTLKLA</sequence>
<dbReference type="Proteomes" id="UP000314294">
    <property type="component" value="Unassembled WGS sequence"/>
</dbReference>
<proteinExistence type="predicted"/>
<dbReference type="AlphaFoldDB" id="A0A4Z2DZE1"/>
<accession>A0A4Z2DZE1</accession>
<comment type="caution">
    <text evidence="1">The sequence shown here is derived from an EMBL/GenBank/DDBJ whole genome shotgun (WGS) entry which is preliminary data.</text>
</comment>
<evidence type="ECO:0000313" key="2">
    <source>
        <dbReference type="Proteomes" id="UP000314294"/>
    </source>
</evidence>
<name>A0A4Z2DZE1_9TELE</name>
<dbReference type="EMBL" id="SRLO01025770">
    <property type="protein sequence ID" value="TNN21807.1"/>
    <property type="molecule type" value="Genomic_DNA"/>
</dbReference>
<keyword evidence="2" id="KW-1185">Reference proteome</keyword>
<organism evidence="1 2">
    <name type="scientific">Liparis tanakae</name>
    <name type="common">Tanaka's snailfish</name>
    <dbReference type="NCBI Taxonomy" id="230148"/>
    <lineage>
        <taxon>Eukaryota</taxon>
        <taxon>Metazoa</taxon>
        <taxon>Chordata</taxon>
        <taxon>Craniata</taxon>
        <taxon>Vertebrata</taxon>
        <taxon>Euteleostomi</taxon>
        <taxon>Actinopterygii</taxon>
        <taxon>Neopterygii</taxon>
        <taxon>Teleostei</taxon>
        <taxon>Neoteleostei</taxon>
        <taxon>Acanthomorphata</taxon>
        <taxon>Eupercaria</taxon>
        <taxon>Perciformes</taxon>
        <taxon>Cottioidei</taxon>
        <taxon>Cottales</taxon>
        <taxon>Liparidae</taxon>
        <taxon>Liparis</taxon>
    </lineage>
</organism>
<reference evidence="1 2" key="1">
    <citation type="submission" date="2019-03" db="EMBL/GenBank/DDBJ databases">
        <title>First draft genome of Liparis tanakae, snailfish: a comprehensive survey of snailfish specific genes.</title>
        <authorList>
            <person name="Kim W."/>
            <person name="Song I."/>
            <person name="Jeong J.-H."/>
            <person name="Kim D."/>
            <person name="Kim S."/>
            <person name="Ryu S."/>
            <person name="Song J.Y."/>
            <person name="Lee S.K."/>
        </authorList>
    </citation>
    <scope>NUCLEOTIDE SEQUENCE [LARGE SCALE GENOMIC DNA]</scope>
    <source>
        <tissue evidence="1">Muscle</tissue>
    </source>
</reference>
<evidence type="ECO:0000313" key="1">
    <source>
        <dbReference type="EMBL" id="TNN21807.1"/>
    </source>
</evidence>
<dbReference type="OrthoDB" id="8935479at2759"/>